<sequence>FVVSNLTYQNLVSSPTCECCNGHGETVQSKRKSACPNPLQYQKYMKIGHGNANRSTT</sequence>
<evidence type="ECO:0000313" key="1">
    <source>
        <dbReference type="EMBL" id="SBQ79298.1"/>
    </source>
</evidence>
<proteinExistence type="predicted"/>
<accession>A0A1A8H777</accession>
<feature type="non-terminal residue" evidence="1">
    <location>
        <position position="1"/>
    </location>
</feature>
<organism evidence="1">
    <name type="scientific">Nothobranchius korthausae</name>
    <dbReference type="NCBI Taxonomy" id="1143690"/>
    <lineage>
        <taxon>Eukaryota</taxon>
        <taxon>Metazoa</taxon>
        <taxon>Chordata</taxon>
        <taxon>Craniata</taxon>
        <taxon>Vertebrata</taxon>
        <taxon>Euteleostomi</taxon>
        <taxon>Actinopterygii</taxon>
        <taxon>Neopterygii</taxon>
        <taxon>Teleostei</taxon>
        <taxon>Neoteleostei</taxon>
        <taxon>Acanthomorphata</taxon>
        <taxon>Ovalentaria</taxon>
        <taxon>Atherinomorphae</taxon>
        <taxon>Cyprinodontiformes</taxon>
        <taxon>Nothobranchiidae</taxon>
        <taxon>Nothobranchius</taxon>
    </lineage>
</organism>
<feature type="non-terminal residue" evidence="1">
    <location>
        <position position="57"/>
    </location>
</feature>
<reference evidence="1" key="1">
    <citation type="submission" date="2016-05" db="EMBL/GenBank/DDBJ databases">
        <authorList>
            <person name="Lavstsen T."/>
            <person name="Jespersen J.S."/>
        </authorList>
    </citation>
    <scope>NUCLEOTIDE SEQUENCE</scope>
    <source>
        <tissue evidence="1">Brain</tissue>
    </source>
</reference>
<name>A0A1A8H777_9TELE</name>
<reference evidence="1" key="2">
    <citation type="submission" date="2016-06" db="EMBL/GenBank/DDBJ databases">
        <title>The genome of a short-lived fish provides insights into sex chromosome evolution and the genetic control of aging.</title>
        <authorList>
            <person name="Reichwald K."/>
            <person name="Felder M."/>
            <person name="Petzold A."/>
            <person name="Koch P."/>
            <person name="Groth M."/>
            <person name="Platzer M."/>
        </authorList>
    </citation>
    <scope>NUCLEOTIDE SEQUENCE</scope>
    <source>
        <tissue evidence="1">Brain</tissue>
    </source>
</reference>
<dbReference type="AlphaFoldDB" id="A0A1A8H777"/>
<dbReference type="EMBL" id="HAEC01011082">
    <property type="protein sequence ID" value="SBQ79298.1"/>
    <property type="molecule type" value="Transcribed_RNA"/>
</dbReference>
<protein>
    <submittedName>
        <fullName evidence="1">Uncharacterized protein</fullName>
    </submittedName>
</protein>
<gene>
    <name evidence="1" type="primary">Nfu_g_1_017734</name>
</gene>